<protein>
    <recommendedName>
        <fullName evidence="2">2EXR domain-containing protein</fullName>
    </recommendedName>
</protein>
<sequence>MASSLSQFTRLPPELQCMIWDEFAFGEQERRYVLVDASSHCSNKGSRSRLLEHRHSPNYQDPPLALGITPTLSLRRPLLAVSRAVRAMALERYYPVRLDVWERPPVMPQDTIEWPFEDIPHPERALAGLYSKQHDVHQNMEFTRRGSRALGYTLERGMRYSWHDAPEVIYATKALHPDAVDMVNETMWTWSTQVRSISADLRKFWSVLRQVRKRLLPQNRFWKHNFQGRRHVWPMRLEDAKVPTVKRGAVYLDPERDIFVNLDRVGKAARDLLPTPVSRAQRFIALSAKEEEEDEETKEEPFSPPTSTIDLRHAIRHALTIRPPHHPNSRGPPGPFDMRTQRAYDALLNGSEASCARYAHLYLQHDLFGLETIHRVFLDFTAGGGEEGEGEHVTFLRDLCAGRDVMARDGPWAGRMLGGRLA</sequence>
<evidence type="ECO:0000313" key="4">
    <source>
        <dbReference type="Proteomes" id="UP001390339"/>
    </source>
</evidence>
<comment type="caution">
    <text evidence="3">The sequence shown here is derived from an EMBL/GenBank/DDBJ whole genome shotgun (WGS) entry which is preliminary data.</text>
</comment>
<evidence type="ECO:0000256" key="1">
    <source>
        <dbReference type="SAM" id="MobiDB-lite"/>
    </source>
</evidence>
<dbReference type="Pfam" id="PF20150">
    <property type="entry name" value="2EXR"/>
    <property type="match status" value="1"/>
</dbReference>
<feature type="domain" description="2EXR" evidence="2">
    <location>
        <begin position="7"/>
        <end position="99"/>
    </location>
</feature>
<evidence type="ECO:0000259" key="2">
    <source>
        <dbReference type="Pfam" id="PF20150"/>
    </source>
</evidence>
<dbReference type="InterPro" id="IPR045518">
    <property type="entry name" value="2EXR"/>
</dbReference>
<gene>
    <name evidence="3" type="ORF">PGQ11_010761</name>
</gene>
<keyword evidence="4" id="KW-1185">Reference proteome</keyword>
<reference evidence="3 4" key="1">
    <citation type="journal article" date="2024" name="IMA Fungus">
        <title>Apiospora arundinis, a panoply of carbohydrate-active enzymes and secondary metabolites.</title>
        <authorList>
            <person name="Sorensen T."/>
            <person name="Petersen C."/>
            <person name="Muurmann A.T."/>
            <person name="Christiansen J.V."/>
            <person name="Brundto M.L."/>
            <person name="Overgaard C.K."/>
            <person name="Boysen A.T."/>
            <person name="Wollenberg R.D."/>
            <person name="Larsen T.O."/>
            <person name="Sorensen J.L."/>
            <person name="Nielsen K.L."/>
            <person name="Sondergaard T.E."/>
        </authorList>
    </citation>
    <scope>NUCLEOTIDE SEQUENCE [LARGE SCALE GENOMIC DNA]</scope>
    <source>
        <strain evidence="3 4">AAU 773</strain>
    </source>
</reference>
<name>A0ABR2IAL3_9PEZI</name>
<dbReference type="EMBL" id="JAPCWZ010000006">
    <property type="protein sequence ID" value="KAK8860027.1"/>
    <property type="molecule type" value="Genomic_DNA"/>
</dbReference>
<dbReference type="Proteomes" id="UP001390339">
    <property type="component" value="Unassembled WGS sequence"/>
</dbReference>
<organism evidence="3 4">
    <name type="scientific">Apiospora arundinis</name>
    <dbReference type="NCBI Taxonomy" id="335852"/>
    <lineage>
        <taxon>Eukaryota</taxon>
        <taxon>Fungi</taxon>
        <taxon>Dikarya</taxon>
        <taxon>Ascomycota</taxon>
        <taxon>Pezizomycotina</taxon>
        <taxon>Sordariomycetes</taxon>
        <taxon>Xylariomycetidae</taxon>
        <taxon>Amphisphaeriales</taxon>
        <taxon>Apiosporaceae</taxon>
        <taxon>Apiospora</taxon>
    </lineage>
</organism>
<accession>A0ABR2IAL3</accession>
<evidence type="ECO:0000313" key="3">
    <source>
        <dbReference type="EMBL" id="KAK8860027.1"/>
    </source>
</evidence>
<proteinExistence type="predicted"/>
<feature type="region of interest" description="Disordered" evidence="1">
    <location>
        <begin position="288"/>
        <end position="307"/>
    </location>
</feature>